<dbReference type="InterPro" id="IPR013325">
    <property type="entry name" value="RNA_pol_sigma_r2"/>
</dbReference>
<evidence type="ECO:0000256" key="1">
    <source>
        <dbReference type="ARBA" id="ARBA00010641"/>
    </source>
</evidence>
<evidence type="ECO:0000256" key="5">
    <source>
        <dbReference type="ARBA" id="ARBA00023163"/>
    </source>
</evidence>
<dbReference type="InterPro" id="IPR014284">
    <property type="entry name" value="RNA_pol_sigma-70_dom"/>
</dbReference>
<evidence type="ECO:0000313" key="10">
    <source>
        <dbReference type="Proteomes" id="UP000261905"/>
    </source>
</evidence>
<comment type="similarity">
    <text evidence="1 6">Belongs to the sigma-70 factor family. ECF subfamily.</text>
</comment>
<dbReference type="CDD" id="cd06171">
    <property type="entry name" value="Sigma70_r4"/>
    <property type="match status" value="1"/>
</dbReference>
<dbReference type="GO" id="GO:0003677">
    <property type="term" value="F:DNA binding"/>
    <property type="evidence" value="ECO:0007669"/>
    <property type="project" value="UniProtKB-KW"/>
</dbReference>
<dbReference type="GO" id="GO:0006950">
    <property type="term" value="P:response to stress"/>
    <property type="evidence" value="ECO:0007669"/>
    <property type="project" value="UniProtKB-ARBA"/>
</dbReference>
<dbReference type="AlphaFoldDB" id="A0A371P7V9"/>
<accession>A0A371P7V9</accession>
<dbReference type="SUPFAM" id="SSF88659">
    <property type="entry name" value="Sigma3 and sigma4 domains of RNA polymerase sigma factors"/>
    <property type="match status" value="1"/>
</dbReference>
<proteinExistence type="inferred from homology"/>
<dbReference type="Gene3D" id="1.10.10.10">
    <property type="entry name" value="Winged helix-like DNA-binding domain superfamily/Winged helix DNA-binding domain"/>
    <property type="match status" value="1"/>
</dbReference>
<dbReference type="NCBIfam" id="TIGR02937">
    <property type="entry name" value="sigma70-ECF"/>
    <property type="match status" value="1"/>
</dbReference>
<evidence type="ECO:0000256" key="2">
    <source>
        <dbReference type="ARBA" id="ARBA00023015"/>
    </source>
</evidence>
<dbReference type="Gene3D" id="1.10.1740.10">
    <property type="match status" value="1"/>
</dbReference>
<feature type="domain" description="RNA polymerase sigma-70 region 2" evidence="7">
    <location>
        <begin position="4"/>
        <end position="64"/>
    </location>
</feature>
<keyword evidence="5 6" id="KW-0804">Transcription</keyword>
<dbReference type="InterPro" id="IPR007627">
    <property type="entry name" value="RNA_pol_sigma70_r2"/>
</dbReference>
<dbReference type="SUPFAM" id="SSF88946">
    <property type="entry name" value="Sigma2 domain of RNA polymerase sigma factors"/>
    <property type="match status" value="1"/>
</dbReference>
<dbReference type="GO" id="GO:0006352">
    <property type="term" value="P:DNA-templated transcription initiation"/>
    <property type="evidence" value="ECO:0007669"/>
    <property type="project" value="InterPro"/>
</dbReference>
<organism evidence="9 10">
    <name type="scientific">Paenibacillus paeoniae</name>
    <dbReference type="NCBI Taxonomy" id="2292705"/>
    <lineage>
        <taxon>Bacteria</taxon>
        <taxon>Bacillati</taxon>
        <taxon>Bacillota</taxon>
        <taxon>Bacilli</taxon>
        <taxon>Bacillales</taxon>
        <taxon>Paenibacillaceae</taxon>
        <taxon>Paenibacillus</taxon>
    </lineage>
</organism>
<comment type="caution">
    <text evidence="9">The sequence shown here is derived from an EMBL/GenBank/DDBJ whole genome shotgun (WGS) entry which is preliminary data.</text>
</comment>
<keyword evidence="3 6" id="KW-0731">Sigma factor</keyword>
<reference evidence="9 10" key="1">
    <citation type="submission" date="2018-08" db="EMBL/GenBank/DDBJ databases">
        <title>Paenibacillus sp. M4BSY-1, whole genome shotgun sequence.</title>
        <authorList>
            <person name="Tuo L."/>
        </authorList>
    </citation>
    <scope>NUCLEOTIDE SEQUENCE [LARGE SCALE GENOMIC DNA]</scope>
    <source>
        <strain evidence="9 10">M4BSY-1</strain>
    </source>
</reference>
<dbReference type="Pfam" id="PF04542">
    <property type="entry name" value="Sigma70_r2"/>
    <property type="match status" value="1"/>
</dbReference>
<dbReference type="GO" id="GO:0016987">
    <property type="term" value="F:sigma factor activity"/>
    <property type="evidence" value="ECO:0007669"/>
    <property type="project" value="UniProtKB-KW"/>
</dbReference>
<gene>
    <name evidence="9" type="ORF">DX130_19025</name>
</gene>
<dbReference type="PANTHER" id="PTHR43133">
    <property type="entry name" value="RNA POLYMERASE ECF-TYPE SIGMA FACTO"/>
    <property type="match status" value="1"/>
</dbReference>
<dbReference type="InterPro" id="IPR039425">
    <property type="entry name" value="RNA_pol_sigma-70-like"/>
</dbReference>
<evidence type="ECO:0000256" key="3">
    <source>
        <dbReference type="ARBA" id="ARBA00023082"/>
    </source>
</evidence>
<dbReference type="PROSITE" id="PS01063">
    <property type="entry name" value="SIGMA70_ECF"/>
    <property type="match status" value="1"/>
</dbReference>
<evidence type="ECO:0000256" key="6">
    <source>
        <dbReference type="RuleBase" id="RU000716"/>
    </source>
</evidence>
<keyword evidence="2 6" id="KW-0805">Transcription regulation</keyword>
<dbReference type="Pfam" id="PF08281">
    <property type="entry name" value="Sigma70_r4_2"/>
    <property type="match status" value="1"/>
</dbReference>
<evidence type="ECO:0000256" key="4">
    <source>
        <dbReference type="ARBA" id="ARBA00023125"/>
    </source>
</evidence>
<dbReference type="EMBL" id="QUBQ01000004">
    <property type="protein sequence ID" value="REK72054.1"/>
    <property type="molecule type" value="Genomic_DNA"/>
</dbReference>
<feature type="domain" description="RNA polymerase sigma factor 70 region 4 type 2" evidence="8">
    <location>
        <begin position="96"/>
        <end position="147"/>
    </location>
</feature>
<dbReference type="InterPro" id="IPR013249">
    <property type="entry name" value="RNA_pol_sigma70_r4_t2"/>
</dbReference>
<evidence type="ECO:0000313" key="9">
    <source>
        <dbReference type="EMBL" id="REK72054.1"/>
    </source>
</evidence>
<keyword evidence="10" id="KW-1185">Reference proteome</keyword>
<dbReference type="InterPro" id="IPR000838">
    <property type="entry name" value="RNA_pol_sigma70_ECF_CS"/>
</dbReference>
<dbReference type="InterPro" id="IPR013324">
    <property type="entry name" value="RNA_pol_sigma_r3/r4-like"/>
</dbReference>
<dbReference type="PANTHER" id="PTHR43133:SF46">
    <property type="entry name" value="RNA POLYMERASE SIGMA-70 FACTOR ECF SUBFAMILY"/>
    <property type="match status" value="1"/>
</dbReference>
<evidence type="ECO:0000259" key="8">
    <source>
        <dbReference type="Pfam" id="PF08281"/>
    </source>
</evidence>
<name>A0A371P7V9_9BACL</name>
<keyword evidence="4 6" id="KW-0238">DNA-binding</keyword>
<sequence length="159" mass="18440">MQVHGQEVWNYAYFLTKHQDWADDITQDVFLRIYRSPNTFRGESSVRTWLFAITRNCVFNYRRSAFLRKVTLMGRVKHSGEAPSAESEALANQYIDEIWESVMALPAKYREVLILDARYELSLKEIADITGLSIGTVKSRLSRARRKAAEIWKGGVVYE</sequence>
<protein>
    <recommendedName>
        <fullName evidence="6">RNA polymerase sigma factor</fullName>
    </recommendedName>
</protein>
<dbReference type="InterPro" id="IPR036388">
    <property type="entry name" value="WH-like_DNA-bd_sf"/>
</dbReference>
<dbReference type="OrthoDB" id="9794508at2"/>
<evidence type="ECO:0000259" key="7">
    <source>
        <dbReference type="Pfam" id="PF04542"/>
    </source>
</evidence>
<dbReference type="Proteomes" id="UP000261905">
    <property type="component" value="Unassembled WGS sequence"/>
</dbReference>